<feature type="compositionally biased region" description="Low complexity" evidence="2">
    <location>
        <begin position="45"/>
        <end position="57"/>
    </location>
</feature>
<feature type="region of interest" description="Disordered" evidence="2">
    <location>
        <begin position="1"/>
        <end position="104"/>
    </location>
</feature>
<feature type="compositionally biased region" description="Polar residues" evidence="2">
    <location>
        <begin position="125"/>
        <end position="135"/>
    </location>
</feature>
<evidence type="ECO:0000313" key="4">
    <source>
        <dbReference type="EMBL" id="KAJ4451133.1"/>
    </source>
</evidence>
<dbReference type="Gene3D" id="1.10.238.180">
    <property type="match status" value="1"/>
</dbReference>
<evidence type="ECO:0000256" key="2">
    <source>
        <dbReference type="SAM" id="MobiDB-lite"/>
    </source>
</evidence>
<accession>A0ABQ8TXV4</accession>
<dbReference type="InterPro" id="IPR037608">
    <property type="entry name" value="STIM1/2"/>
</dbReference>
<feature type="domain" description="STIM1/2 EF-hand" evidence="3">
    <location>
        <begin position="230"/>
        <end position="303"/>
    </location>
</feature>
<dbReference type="Pfam" id="PF13879">
    <property type="entry name" value="Hmw_CFAP97"/>
    <property type="match status" value="1"/>
</dbReference>
<dbReference type="PANTHER" id="PTHR15136">
    <property type="entry name" value="STROMAL INTERACTION MOLECULE HOMOLOG"/>
    <property type="match status" value="1"/>
</dbReference>
<evidence type="ECO:0000313" key="5">
    <source>
        <dbReference type="Proteomes" id="UP001148838"/>
    </source>
</evidence>
<feature type="region of interest" description="Disordered" evidence="2">
    <location>
        <begin position="118"/>
        <end position="142"/>
    </location>
</feature>
<feature type="compositionally biased region" description="Polar residues" evidence="2">
    <location>
        <begin position="33"/>
        <end position="44"/>
    </location>
</feature>
<organism evidence="4 5">
    <name type="scientific">Periplaneta americana</name>
    <name type="common">American cockroach</name>
    <name type="synonym">Blatta americana</name>
    <dbReference type="NCBI Taxonomy" id="6978"/>
    <lineage>
        <taxon>Eukaryota</taxon>
        <taxon>Metazoa</taxon>
        <taxon>Ecdysozoa</taxon>
        <taxon>Arthropoda</taxon>
        <taxon>Hexapoda</taxon>
        <taxon>Insecta</taxon>
        <taxon>Pterygota</taxon>
        <taxon>Neoptera</taxon>
        <taxon>Polyneoptera</taxon>
        <taxon>Dictyoptera</taxon>
        <taxon>Blattodea</taxon>
        <taxon>Blattoidea</taxon>
        <taxon>Blattidae</taxon>
        <taxon>Blattinae</taxon>
        <taxon>Periplaneta</taxon>
    </lineage>
</organism>
<comment type="similarity">
    <text evidence="1">Belongs to the CFAP97 family.</text>
</comment>
<dbReference type="InterPro" id="IPR057835">
    <property type="entry name" value="EF-hand_STIM1/2"/>
</dbReference>
<dbReference type="PANTHER" id="PTHR15136:SF5">
    <property type="entry name" value="STROMAL INTERACTION MOLECULE HOMOLOG"/>
    <property type="match status" value="1"/>
</dbReference>
<feature type="compositionally biased region" description="Acidic residues" evidence="2">
    <location>
        <begin position="17"/>
        <end position="28"/>
    </location>
</feature>
<feature type="compositionally biased region" description="Basic and acidic residues" evidence="2">
    <location>
        <begin position="68"/>
        <end position="97"/>
    </location>
</feature>
<feature type="compositionally biased region" description="Polar residues" evidence="2">
    <location>
        <begin position="58"/>
        <end position="67"/>
    </location>
</feature>
<feature type="compositionally biased region" description="Low complexity" evidence="2">
    <location>
        <begin position="7"/>
        <end position="16"/>
    </location>
</feature>
<dbReference type="InterPro" id="IPR029488">
    <property type="entry name" value="Hmw/CFAP97"/>
</dbReference>
<evidence type="ECO:0000259" key="3">
    <source>
        <dbReference type="Pfam" id="PF25578"/>
    </source>
</evidence>
<protein>
    <recommendedName>
        <fullName evidence="3">STIM1/2 EF-hand domain-containing protein</fullName>
    </recommendedName>
</protein>
<evidence type="ECO:0000256" key="1">
    <source>
        <dbReference type="ARBA" id="ARBA00008315"/>
    </source>
</evidence>
<sequence>MNCIAYGENNGKNNGNSEDDIEEEEDDDHAFSKSHSPSSDFRSLSTDTTSEITDVTTRPSSSGCSSMSKHESADNIKALEENKPLKSPEKSEQKQDTQEAASIGTSMKLIVDALDSFERKERRSGTSSASSTIQKNGVRRKNMSFTNEECRKIKRENEILIKKLEGLSKLRPKQTVAVNQPRLSSSAINRRKQQAQIERDNMMHDCFTLPMKFHYHSLQGIGDGCNDDAACLALASQDRIGLEAIKSLHRQLDDDANGNVDLSESDEFLREELKYEEGYERRQKAFHRNDDKHISVRELWEAWIRSEPLKEVSDTLEAIRIVNISMKLGGAGAVKLELK</sequence>
<name>A0ABQ8TXV4_PERAM</name>
<proteinExistence type="inferred from homology"/>
<comment type="caution">
    <text evidence="4">The sequence shown here is derived from an EMBL/GenBank/DDBJ whole genome shotgun (WGS) entry which is preliminary data.</text>
</comment>
<keyword evidence="5" id="KW-1185">Reference proteome</keyword>
<dbReference type="EMBL" id="JAJSOF020000001">
    <property type="protein sequence ID" value="KAJ4451133.1"/>
    <property type="molecule type" value="Genomic_DNA"/>
</dbReference>
<dbReference type="Pfam" id="PF25578">
    <property type="entry name" value="EF-hand_STIM1"/>
    <property type="match status" value="1"/>
</dbReference>
<reference evidence="4 5" key="1">
    <citation type="journal article" date="2022" name="Allergy">
        <title>Genome assembly and annotation of Periplaneta americana reveal a comprehensive cockroach allergen profile.</title>
        <authorList>
            <person name="Wang L."/>
            <person name="Xiong Q."/>
            <person name="Saelim N."/>
            <person name="Wang L."/>
            <person name="Nong W."/>
            <person name="Wan A.T."/>
            <person name="Shi M."/>
            <person name="Liu X."/>
            <person name="Cao Q."/>
            <person name="Hui J.H.L."/>
            <person name="Sookrung N."/>
            <person name="Leung T.F."/>
            <person name="Tungtrongchitr A."/>
            <person name="Tsui S.K.W."/>
        </authorList>
    </citation>
    <scope>NUCLEOTIDE SEQUENCE [LARGE SCALE GENOMIC DNA]</scope>
    <source>
        <strain evidence="4">PWHHKU_190912</strain>
    </source>
</reference>
<dbReference type="Proteomes" id="UP001148838">
    <property type="component" value="Unassembled WGS sequence"/>
</dbReference>
<gene>
    <name evidence="4" type="ORF">ANN_02573</name>
</gene>